<proteinExistence type="predicted"/>
<protein>
    <recommendedName>
        <fullName evidence="4">Signal transduction histidine kinase</fullName>
    </recommendedName>
</protein>
<evidence type="ECO:0008006" key="4">
    <source>
        <dbReference type="Google" id="ProtNLM"/>
    </source>
</evidence>
<dbReference type="Proteomes" id="UP001370100">
    <property type="component" value="Unassembled WGS sequence"/>
</dbReference>
<dbReference type="SUPFAM" id="SSF55781">
    <property type="entry name" value="GAF domain-like"/>
    <property type="match status" value="1"/>
</dbReference>
<feature type="transmembrane region" description="Helical" evidence="1">
    <location>
        <begin position="24"/>
        <end position="44"/>
    </location>
</feature>
<organism evidence="2 3">
    <name type="scientific">Actinomycetospora aeridis</name>
    <dbReference type="NCBI Taxonomy" id="3129231"/>
    <lineage>
        <taxon>Bacteria</taxon>
        <taxon>Bacillati</taxon>
        <taxon>Actinomycetota</taxon>
        <taxon>Actinomycetes</taxon>
        <taxon>Pseudonocardiales</taxon>
        <taxon>Pseudonocardiaceae</taxon>
        <taxon>Actinomycetospora</taxon>
    </lineage>
</organism>
<evidence type="ECO:0000313" key="3">
    <source>
        <dbReference type="Proteomes" id="UP001370100"/>
    </source>
</evidence>
<name>A0ABU8N975_9PSEU</name>
<keyword evidence="1" id="KW-1133">Transmembrane helix</keyword>
<keyword evidence="1" id="KW-0472">Membrane</keyword>
<evidence type="ECO:0000256" key="1">
    <source>
        <dbReference type="SAM" id="Phobius"/>
    </source>
</evidence>
<comment type="caution">
    <text evidence="2">The sequence shown here is derived from an EMBL/GenBank/DDBJ whole genome shotgun (WGS) entry which is preliminary data.</text>
</comment>
<sequence>MDSTVETAGSVGAAPLRVHLVRPLITAGVVVVVVGVVMAAAGVLAPPGTLGVAAPFLGAGLAVVVLRLAGPALERVATRLDPRPASPYAALAAAGARTGAESLEAALAGLAQVLADGTRARRASIWLVLDTGLVPAEAHLEPGSRVESVPDLAALLARPEVDHAVPVRSGDELRAVLVLEKPGQAITPADRRLVRDVAAGAGLLVRGARLNARLVARVRRADDLGRELTESRRRLTRARDAERRRLVTELAHVTTDRLEALRAALDEAGAALDADDPAPAGPALARALEGLEELIDRFRVLVRGVYPTVLTAQGPIGALEEMAADLPRPTTIAGKLPRRLAWEVESGLYYVAAAALTHLAGAPLGSSGEGPVEAVLTHADGRLAVQVGAADDGVESGVDALRAAVSEDADRLAALGGVLDVGRDHGRLRLVASVPDDLEPVVEPAGAASGESL</sequence>
<keyword evidence="1" id="KW-0812">Transmembrane</keyword>
<dbReference type="EMBL" id="JBBEGL010000005">
    <property type="protein sequence ID" value="MEJ2888964.1"/>
    <property type="molecule type" value="Genomic_DNA"/>
</dbReference>
<feature type="transmembrane region" description="Helical" evidence="1">
    <location>
        <begin position="50"/>
        <end position="69"/>
    </location>
</feature>
<reference evidence="2 3" key="1">
    <citation type="submission" date="2024-03" db="EMBL/GenBank/DDBJ databases">
        <title>Actinomycetospora sp. OC33-EN06, a novel actinomycete isolated from wild orchid (Aerides multiflora).</title>
        <authorList>
            <person name="Suriyachadkun C."/>
        </authorList>
    </citation>
    <scope>NUCLEOTIDE SEQUENCE [LARGE SCALE GENOMIC DNA]</scope>
    <source>
        <strain evidence="2 3">OC33-EN06</strain>
    </source>
</reference>
<gene>
    <name evidence="2" type="ORF">WCD41_21065</name>
</gene>
<evidence type="ECO:0000313" key="2">
    <source>
        <dbReference type="EMBL" id="MEJ2888964.1"/>
    </source>
</evidence>
<dbReference type="RefSeq" id="WP_337716012.1">
    <property type="nucleotide sequence ID" value="NZ_JBBEGL010000005.1"/>
</dbReference>
<accession>A0ABU8N975</accession>
<keyword evidence="3" id="KW-1185">Reference proteome</keyword>